<feature type="domain" description="TFIIS-type" evidence="5">
    <location>
        <begin position="189"/>
        <end position="229"/>
    </location>
</feature>
<dbReference type="InterPro" id="IPR001222">
    <property type="entry name" value="Znf_TFIIS"/>
</dbReference>
<dbReference type="CDD" id="cd13749">
    <property type="entry name" value="Zn-ribbon_TFIIS"/>
    <property type="match status" value="1"/>
</dbReference>
<dbReference type="EMBL" id="MK500407">
    <property type="protein sequence ID" value="QBK89099.1"/>
    <property type="molecule type" value="Genomic_DNA"/>
</dbReference>
<accession>A0A481Z0Z9</accession>
<keyword evidence="6" id="KW-0648">Protein biosynthesis</keyword>
<gene>
    <name evidence="6" type="ORF">LCMiAC02_01920</name>
</gene>
<name>A0A481Z0Z9_9VIRU</name>
<evidence type="ECO:0000313" key="6">
    <source>
        <dbReference type="EMBL" id="QBK89099.1"/>
    </source>
</evidence>
<dbReference type="GO" id="GO:0008270">
    <property type="term" value="F:zinc ion binding"/>
    <property type="evidence" value="ECO:0007669"/>
    <property type="project" value="UniProtKB-KW"/>
</dbReference>
<organism evidence="6">
    <name type="scientific">Mimivirus LCMiAC02</name>
    <dbReference type="NCBI Taxonomy" id="2506609"/>
    <lineage>
        <taxon>Viruses</taxon>
        <taxon>Varidnaviria</taxon>
        <taxon>Bamfordvirae</taxon>
        <taxon>Nucleocytoviricota</taxon>
        <taxon>Megaviricetes</taxon>
        <taxon>Imitervirales</taxon>
        <taxon>Mimiviridae</taxon>
        <taxon>Klosneuvirinae</taxon>
    </lineage>
</organism>
<keyword evidence="1" id="KW-0479">Metal-binding</keyword>
<keyword evidence="3" id="KW-0862">Zinc</keyword>
<keyword evidence="6" id="KW-0251">Elongation factor</keyword>
<dbReference type="SUPFAM" id="SSF57783">
    <property type="entry name" value="Zinc beta-ribbon"/>
    <property type="match status" value="1"/>
</dbReference>
<evidence type="ECO:0000256" key="4">
    <source>
        <dbReference type="PROSITE-ProRule" id="PRU00472"/>
    </source>
</evidence>
<dbReference type="PROSITE" id="PS51133">
    <property type="entry name" value="ZF_TFIIS_2"/>
    <property type="match status" value="1"/>
</dbReference>
<evidence type="ECO:0000256" key="1">
    <source>
        <dbReference type="ARBA" id="ARBA00022723"/>
    </source>
</evidence>
<dbReference type="SMART" id="SM00440">
    <property type="entry name" value="ZnF_C2C2"/>
    <property type="match status" value="1"/>
</dbReference>
<keyword evidence="2 4" id="KW-0863">Zinc-finger</keyword>
<dbReference type="GO" id="GO:0006351">
    <property type="term" value="P:DNA-templated transcription"/>
    <property type="evidence" value="ECO:0007669"/>
    <property type="project" value="InterPro"/>
</dbReference>
<sequence length="230" mass="26837">MNRHKDKNICDNIMEVLKNLSINDYDKYEGILENMTKVELSASIFDQELTFISPQKKYITNEILQNFAVDIKRNETLLRFKNCIDDINTIICIEAGIFEYTVVYNIINNLSEWAYTAVYESKLNDILQLLDKNSSVYNKKLKTNIKNNLISAQKLPFMTPQELDPDNWKTLIDKRELIEYKKNNMDATDLYKCFKCGKRRCKVTSMQTRSGDEGSTSFIVCLVCSNTWKL</sequence>
<dbReference type="GO" id="GO:0003676">
    <property type="term" value="F:nucleic acid binding"/>
    <property type="evidence" value="ECO:0007669"/>
    <property type="project" value="InterPro"/>
</dbReference>
<dbReference type="Gene3D" id="2.20.25.10">
    <property type="match status" value="1"/>
</dbReference>
<dbReference type="PROSITE" id="PS00466">
    <property type="entry name" value="ZF_TFIIS_1"/>
    <property type="match status" value="1"/>
</dbReference>
<proteinExistence type="predicted"/>
<evidence type="ECO:0000259" key="5">
    <source>
        <dbReference type="PROSITE" id="PS51133"/>
    </source>
</evidence>
<dbReference type="Pfam" id="PF01096">
    <property type="entry name" value="Zn_ribbon_TFIIS"/>
    <property type="match status" value="1"/>
</dbReference>
<evidence type="ECO:0000256" key="2">
    <source>
        <dbReference type="ARBA" id="ARBA00022771"/>
    </source>
</evidence>
<protein>
    <submittedName>
        <fullName evidence="6">Transcription elongation factor TFIIS</fullName>
    </submittedName>
</protein>
<evidence type="ECO:0000256" key="3">
    <source>
        <dbReference type="ARBA" id="ARBA00022833"/>
    </source>
</evidence>
<reference evidence="6" key="1">
    <citation type="journal article" date="2019" name="MBio">
        <title>Virus Genomes from Deep Sea Sediments Expand the Ocean Megavirome and Support Independent Origins of Viral Gigantism.</title>
        <authorList>
            <person name="Backstrom D."/>
            <person name="Yutin N."/>
            <person name="Jorgensen S.L."/>
            <person name="Dharamshi J."/>
            <person name="Homa F."/>
            <person name="Zaremba-Niedwiedzka K."/>
            <person name="Spang A."/>
            <person name="Wolf Y.I."/>
            <person name="Koonin E.V."/>
            <person name="Ettema T.J."/>
        </authorList>
    </citation>
    <scope>NUCLEOTIDE SEQUENCE</scope>
</reference>